<dbReference type="InterPro" id="IPR032324">
    <property type="entry name" value="Clp1_N"/>
</dbReference>
<accession>A0ABQ7S5Y8</accession>
<dbReference type="InterPro" id="IPR027417">
    <property type="entry name" value="P-loop_NTPase"/>
</dbReference>
<dbReference type="InterPro" id="IPR010655">
    <property type="entry name" value="Clp1_C"/>
</dbReference>
<evidence type="ECO:0000259" key="5">
    <source>
        <dbReference type="Pfam" id="PF16575"/>
    </source>
</evidence>
<protein>
    <submittedName>
        <fullName evidence="6">Protein CLP1-like protein</fullName>
    </submittedName>
</protein>
<dbReference type="PANTHER" id="PTHR12755">
    <property type="entry name" value="CLEAVAGE/POLYADENYLATION FACTOR IA SUBUNIT CLP1P"/>
    <property type="match status" value="1"/>
</dbReference>
<dbReference type="Pfam" id="PF16575">
    <property type="entry name" value="CLP1_P"/>
    <property type="match status" value="1"/>
</dbReference>
<evidence type="ECO:0000256" key="2">
    <source>
        <dbReference type="ARBA" id="ARBA00022840"/>
    </source>
</evidence>
<comment type="caution">
    <text evidence="6">The sequence shown here is derived from an EMBL/GenBank/DDBJ whole genome shotgun (WGS) entry which is preliminary data.</text>
</comment>
<dbReference type="PANTHER" id="PTHR12755:SF6">
    <property type="entry name" value="POLYRIBONUCLEOTIDE 5'-HYDROXYL-KINASE CLP1"/>
    <property type="match status" value="1"/>
</dbReference>
<dbReference type="InterPro" id="IPR032319">
    <property type="entry name" value="CLP1_P"/>
</dbReference>
<proteinExistence type="predicted"/>
<dbReference type="Gene3D" id="3.40.50.300">
    <property type="entry name" value="P-loop containing nucleotide triphosphate hydrolases"/>
    <property type="match status" value="1"/>
</dbReference>
<sequence length="427" mass="47539">MVTDDKMDVYDLSEGQELRFQVRDEPIEIELRRGTAEIFGTEMMLGRRYRFTKGTRLAAFTYQSATIEVFGTSDVMYVGLENPNYFYLNIHGLMEAMKCPVCLVCGPADVGKSTLCRILLSYAARKGRSPIFVDLDPGQGQIGIPGSIGALVVEHPVDIEEDYALSSSLVMHYGHISPSVDNNTKNTLLYETVIASMAKIVARKLVEDPKSAESGVVINTCGWIKGSGYSVLLKACEAFKVDYVLVFEEDLQNRLSRDLKSTETKVILTPKSGGVAFKQREEKVESRNNRIRQYFYGRPNERFYPAVFDVKFSSLKNSIYRVGVPSLMLPDSLMPLGARATDSQLKVVPVELNSANLLHHILAISFAKVEDVLNETKIVLETNVMGFICVTDVNEKEETVTILSPQPRPLPAGHALLLSSVQYMDSH</sequence>
<dbReference type="Gene3D" id="2.60.120.1030">
    <property type="entry name" value="Clp1, DNA binding domain"/>
    <property type="match status" value="1"/>
</dbReference>
<dbReference type="InterPro" id="IPR045116">
    <property type="entry name" value="Clp1/Grc3"/>
</dbReference>
<keyword evidence="2" id="KW-0067">ATP-binding</keyword>
<evidence type="ECO:0000259" key="4">
    <source>
        <dbReference type="Pfam" id="PF16573"/>
    </source>
</evidence>
<dbReference type="InterPro" id="IPR038239">
    <property type="entry name" value="Clp1_N_sf"/>
</dbReference>
<evidence type="ECO:0000256" key="1">
    <source>
        <dbReference type="ARBA" id="ARBA00022741"/>
    </source>
</evidence>
<feature type="non-terminal residue" evidence="6">
    <location>
        <position position="1"/>
    </location>
</feature>
<reference evidence="6 7" key="1">
    <citation type="submission" date="2020-10" db="EMBL/GenBank/DDBJ databases">
        <authorList>
            <person name="Klimov P.B."/>
            <person name="Dyachkov S.M."/>
            <person name="Chetverikov P.E."/>
        </authorList>
    </citation>
    <scope>NUCLEOTIDE SEQUENCE [LARGE SCALE GENOMIC DNA]</scope>
    <source>
        <strain evidence="6">BMOC 18-1129-001#AD2665</strain>
        <tissue evidence="6">Entire mites</tissue>
    </source>
</reference>
<organism evidence="6 7">
    <name type="scientific">Fragariocoptes setiger</name>
    <dbReference type="NCBI Taxonomy" id="1670756"/>
    <lineage>
        <taxon>Eukaryota</taxon>
        <taxon>Metazoa</taxon>
        <taxon>Ecdysozoa</taxon>
        <taxon>Arthropoda</taxon>
        <taxon>Chelicerata</taxon>
        <taxon>Arachnida</taxon>
        <taxon>Acari</taxon>
        <taxon>Acariformes</taxon>
        <taxon>Trombidiformes</taxon>
        <taxon>Prostigmata</taxon>
        <taxon>Eupodina</taxon>
        <taxon>Eriophyoidea</taxon>
        <taxon>Phytoptidae</taxon>
        <taxon>Fragariocoptes</taxon>
    </lineage>
</organism>
<dbReference type="Pfam" id="PF16573">
    <property type="entry name" value="CLP1_N"/>
    <property type="match status" value="1"/>
</dbReference>
<name>A0ABQ7S5Y8_9ACAR</name>
<evidence type="ECO:0000313" key="6">
    <source>
        <dbReference type="EMBL" id="KAG9508832.1"/>
    </source>
</evidence>
<keyword evidence="7" id="KW-1185">Reference proteome</keyword>
<gene>
    <name evidence="6" type="primary">cbc</name>
    <name evidence="6" type="ORF">GZH46_02663</name>
</gene>
<feature type="domain" description="Clp1 N-terminal" evidence="4">
    <location>
        <begin position="12"/>
        <end position="98"/>
    </location>
</feature>
<dbReference type="InterPro" id="IPR038238">
    <property type="entry name" value="Clp1_C_sf"/>
</dbReference>
<feature type="domain" description="Clp1 C-terminal" evidence="3">
    <location>
        <begin position="304"/>
        <end position="425"/>
    </location>
</feature>
<dbReference type="EMBL" id="JAIFTH010000912">
    <property type="protein sequence ID" value="KAG9508832.1"/>
    <property type="molecule type" value="Genomic_DNA"/>
</dbReference>
<keyword evidence="1" id="KW-0547">Nucleotide-binding</keyword>
<dbReference type="SUPFAM" id="SSF52540">
    <property type="entry name" value="P-loop containing nucleoside triphosphate hydrolases"/>
    <property type="match status" value="1"/>
</dbReference>
<evidence type="ECO:0000259" key="3">
    <source>
        <dbReference type="Pfam" id="PF06807"/>
    </source>
</evidence>
<dbReference type="Gene3D" id="2.40.30.330">
    <property type="entry name" value="Pre-mRNA cleavage complex subunit Clp1, C-terminal domain"/>
    <property type="match status" value="1"/>
</dbReference>
<feature type="domain" description="Clp1 P-loop" evidence="5">
    <location>
        <begin position="106"/>
        <end position="297"/>
    </location>
</feature>
<dbReference type="Proteomes" id="UP000825002">
    <property type="component" value="Unassembled WGS sequence"/>
</dbReference>
<evidence type="ECO:0000313" key="7">
    <source>
        <dbReference type="Proteomes" id="UP000825002"/>
    </source>
</evidence>
<dbReference type="Pfam" id="PF06807">
    <property type="entry name" value="Clp1"/>
    <property type="match status" value="1"/>
</dbReference>